<accession>A0A3P7RF54</accession>
<organism evidence="1 2">
    <name type="scientific">Dibothriocephalus latus</name>
    <name type="common">Fish tapeworm</name>
    <name type="synonym">Diphyllobothrium latum</name>
    <dbReference type="NCBI Taxonomy" id="60516"/>
    <lineage>
        <taxon>Eukaryota</taxon>
        <taxon>Metazoa</taxon>
        <taxon>Spiralia</taxon>
        <taxon>Lophotrochozoa</taxon>
        <taxon>Platyhelminthes</taxon>
        <taxon>Cestoda</taxon>
        <taxon>Eucestoda</taxon>
        <taxon>Diphyllobothriidea</taxon>
        <taxon>Diphyllobothriidae</taxon>
        <taxon>Dibothriocephalus</taxon>
    </lineage>
</organism>
<dbReference type="AlphaFoldDB" id="A0A3P7RF54"/>
<sequence>MTSISTARTDRVLQPAAKSGLSQVTYGCTDGKTVSCQVGTTLIPTVVQVADMDMTVSDPGMVKSLGLRPNAVLCPSTVELESKLTETSGIRVMDIRDVKEVGISFGKVTGKASLQDRDRGVRGLAATYEPPESCYVQFKSRQVPNLVGSEVAAPHMSSDRSVALGKRIDHNAGCTFRVRELTQTNVPEHFSQITLTSPSVISQSSWQRDTYQVVPTPNRPLRPPTQSATCQVGLVLEPTLLSVPGKVSAGHMNTTSGPGLQPSRLELSARLAEVPGVQLTSLSDTPNMTFQVGNQRYLAAVEVCDSVKRDLSKFGGMQRSLTETWTRPTSKFSSLGADNTAKLTTGQFSGDREGIRLSIEIPNIAPQPLKQQQVGKANAWGNSPKGYTTNTSETILEVTGLTNVGRRVRLRIPVDLTEILPTVDVSVNASAPKQDFLGGSGIPKTYGKLCDVACEALIIPDTLEKRVQTMA</sequence>
<dbReference type="EMBL" id="UYRU01102591">
    <property type="protein sequence ID" value="VDN41786.1"/>
    <property type="molecule type" value="Genomic_DNA"/>
</dbReference>
<reference evidence="1 2" key="1">
    <citation type="submission" date="2018-11" db="EMBL/GenBank/DDBJ databases">
        <authorList>
            <consortium name="Pathogen Informatics"/>
        </authorList>
    </citation>
    <scope>NUCLEOTIDE SEQUENCE [LARGE SCALE GENOMIC DNA]</scope>
</reference>
<dbReference type="Proteomes" id="UP000281553">
    <property type="component" value="Unassembled WGS sequence"/>
</dbReference>
<dbReference type="OrthoDB" id="10442981at2759"/>
<gene>
    <name evidence="1" type="ORF">DILT_LOCUS18641</name>
</gene>
<name>A0A3P7RF54_DIBLA</name>
<proteinExistence type="predicted"/>
<protein>
    <submittedName>
        <fullName evidence="1">Uncharacterized protein</fullName>
    </submittedName>
</protein>
<evidence type="ECO:0000313" key="1">
    <source>
        <dbReference type="EMBL" id="VDN41786.1"/>
    </source>
</evidence>
<evidence type="ECO:0000313" key="2">
    <source>
        <dbReference type="Proteomes" id="UP000281553"/>
    </source>
</evidence>
<keyword evidence="2" id="KW-1185">Reference proteome</keyword>